<protein>
    <recommendedName>
        <fullName evidence="3">GIY-YIG domain-containing protein</fullName>
    </recommendedName>
</protein>
<feature type="compositionally biased region" description="Basic residues" evidence="2">
    <location>
        <begin position="181"/>
        <end position="190"/>
    </location>
</feature>
<sequence length="273" mass="30176">MTSGVYEILNVVTGKLYIGSSVELEKRFKAHASNLKLNSHHSIHLQRSYNKHGADAFVMFPIEFCDPDLLLEKEQFWIDALGAAAGGYNICPTAGSPRGSKRGPLSAEHRRKISLAGMGRKMPEKTRLILIKARTGSKHTEESKRKMSEALKGKPGNSGSFKPGSAPWNKGGHHSEESKRKMSRARKGKRRDGWITLTCAACGEEFEKKKNLYRRQGGKYCNSECYGKVLKGKPTWNKGLSPSAETRAKISKSLKARNAAERLAVLAPQLPIV</sequence>
<dbReference type="InterPro" id="IPR035901">
    <property type="entry name" value="GIY-YIG_endonuc_sf"/>
</dbReference>
<reference evidence="4" key="1">
    <citation type="journal article" date="2015" name="Nature">
        <title>Complex archaea that bridge the gap between prokaryotes and eukaryotes.</title>
        <authorList>
            <person name="Spang A."/>
            <person name="Saw J.H."/>
            <person name="Jorgensen S.L."/>
            <person name="Zaremba-Niedzwiedzka K."/>
            <person name="Martijn J."/>
            <person name="Lind A.E."/>
            <person name="van Eijk R."/>
            <person name="Schleper C."/>
            <person name="Guy L."/>
            <person name="Ettema T.J."/>
        </authorList>
    </citation>
    <scope>NUCLEOTIDE SEQUENCE</scope>
</reference>
<evidence type="ECO:0000313" key="4">
    <source>
        <dbReference type="EMBL" id="KKN23373.1"/>
    </source>
</evidence>
<dbReference type="Pfam" id="PF07460">
    <property type="entry name" value="NUMOD3"/>
    <property type="match status" value="3"/>
</dbReference>
<dbReference type="SUPFAM" id="SSF64496">
    <property type="entry name" value="DNA-binding domain of intron-encoded endonucleases"/>
    <property type="match status" value="1"/>
</dbReference>
<dbReference type="Gene3D" id="3.40.1440.10">
    <property type="entry name" value="GIY-YIG endonuclease"/>
    <property type="match status" value="1"/>
</dbReference>
<dbReference type="SMART" id="SM00465">
    <property type="entry name" value="GIYc"/>
    <property type="match status" value="1"/>
</dbReference>
<dbReference type="CDD" id="cd10437">
    <property type="entry name" value="GIY-YIG_HE_I-TevI_like"/>
    <property type="match status" value="1"/>
</dbReference>
<feature type="compositionally biased region" description="Basic and acidic residues" evidence="2">
    <location>
        <begin position="138"/>
        <end position="152"/>
    </location>
</feature>
<name>A0A0F9S206_9ZZZZ</name>
<dbReference type="SUPFAM" id="SSF82771">
    <property type="entry name" value="GIY-YIG endonuclease"/>
    <property type="match status" value="1"/>
</dbReference>
<feature type="region of interest" description="Disordered" evidence="2">
    <location>
        <begin position="132"/>
        <end position="190"/>
    </location>
</feature>
<dbReference type="GO" id="GO:0004519">
    <property type="term" value="F:endonuclease activity"/>
    <property type="evidence" value="ECO:0007669"/>
    <property type="project" value="InterPro"/>
</dbReference>
<comment type="similarity">
    <text evidence="1">To endonucleases of group I introns of fungi and phage.</text>
</comment>
<dbReference type="InterPro" id="IPR000305">
    <property type="entry name" value="GIY-YIG_endonuc"/>
</dbReference>
<dbReference type="InterPro" id="IPR003611">
    <property type="entry name" value="NUMOD3"/>
</dbReference>
<dbReference type="NCBIfam" id="TIGR01453">
    <property type="entry name" value="grpIintron_endo"/>
    <property type="match status" value="1"/>
</dbReference>
<evidence type="ECO:0000256" key="1">
    <source>
        <dbReference type="ARBA" id="ARBA00010045"/>
    </source>
</evidence>
<dbReference type="GO" id="GO:0003677">
    <property type="term" value="F:DNA binding"/>
    <property type="evidence" value="ECO:0007669"/>
    <property type="project" value="InterPro"/>
</dbReference>
<dbReference type="SMART" id="SM00496">
    <property type="entry name" value="IENR2"/>
    <property type="match status" value="5"/>
</dbReference>
<comment type="caution">
    <text evidence="4">The sequence shown here is derived from an EMBL/GenBank/DDBJ whole genome shotgun (WGS) entry which is preliminary data.</text>
</comment>
<proteinExistence type="predicted"/>
<organism evidence="4">
    <name type="scientific">marine sediment metagenome</name>
    <dbReference type="NCBI Taxonomy" id="412755"/>
    <lineage>
        <taxon>unclassified sequences</taxon>
        <taxon>metagenomes</taxon>
        <taxon>ecological metagenomes</taxon>
    </lineage>
</organism>
<evidence type="ECO:0000256" key="2">
    <source>
        <dbReference type="SAM" id="MobiDB-lite"/>
    </source>
</evidence>
<dbReference type="InterPro" id="IPR006350">
    <property type="entry name" value="Intron_endoG1"/>
</dbReference>
<dbReference type="Pfam" id="PF01541">
    <property type="entry name" value="GIY-YIG"/>
    <property type="match status" value="1"/>
</dbReference>
<gene>
    <name evidence="4" type="ORF">LCGC14_0905720</name>
</gene>
<dbReference type="EMBL" id="LAZR01002978">
    <property type="protein sequence ID" value="KKN23373.1"/>
    <property type="molecule type" value="Genomic_DNA"/>
</dbReference>
<dbReference type="AlphaFoldDB" id="A0A0F9S206"/>
<accession>A0A0F9S206</accession>
<feature type="domain" description="GIY-YIG" evidence="3">
    <location>
        <begin position="1"/>
        <end position="90"/>
    </location>
</feature>
<dbReference type="PROSITE" id="PS50164">
    <property type="entry name" value="GIY_YIG"/>
    <property type="match status" value="1"/>
</dbReference>
<evidence type="ECO:0000259" key="3">
    <source>
        <dbReference type="PROSITE" id="PS50164"/>
    </source>
</evidence>